<dbReference type="PANTHER" id="PTHR23359">
    <property type="entry name" value="NUCLEOTIDE KINASE"/>
    <property type="match status" value="1"/>
</dbReference>
<keyword evidence="4" id="KW-0175">Coiled coil</keyword>
<evidence type="ECO:0000313" key="8">
    <source>
        <dbReference type="Proteomes" id="UP000319731"/>
    </source>
</evidence>
<dbReference type="Pfam" id="PF00406">
    <property type="entry name" value="ADK"/>
    <property type="match status" value="1"/>
</dbReference>
<feature type="coiled-coil region" evidence="4">
    <location>
        <begin position="142"/>
        <end position="169"/>
    </location>
</feature>
<dbReference type="SUPFAM" id="SSF52540">
    <property type="entry name" value="P-loop containing nucleoside triphosphate hydrolases"/>
    <property type="match status" value="1"/>
</dbReference>
<dbReference type="AlphaFoldDB" id="A0A507C5Q5"/>
<dbReference type="STRING" id="1806994.A0A507C5Q5"/>
<dbReference type="SUPFAM" id="SSF51735">
    <property type="entry name" value="NAD(P)-binding Rossmann-fold domains"/>
    <property type="match status" value="1"/>
</dbReference>
<evidence type="ECO:0000256" key="3">
    <source>
        <dbReference type="ARBA" id="ARBA00022777"/>
    </source>
</evidence>
<organism evidence="7 8">
    <name type="scientific">Synchytrium microbalum</name>
    <dbReference type="NCBI Taxonomy" id="1806994"/>
    <lineage>
        <taxon>Eukaryota</taxon>
        <taxon>Fungi</taxon>
        <taxon>Fungi incertae sedis</taxon>
        <taxon>Chytridiomycota</taxon>
        <taxon>Chytridiomycota incertae sedis</taxon>
        <taxon>Chytridiomycetes</taxon>
        <taxon>Synchytriales</taxon>
        <taxon>Synchytriaceae</taxon>
        <taxon>Synchytrium</taxon>
    </lineage>
</organism>
<evidence type="ECO:0000256" key="4">
    <source>
        <dbReference type="SAM" id="Coils"/>
    </source>
</evidence>
<keyword evidence="2" id="KW-0547">Nucleotide-binding</keyword>
<dbReference type="InterPro" id="IPR047499">
    <property type="entry name" value="DD_AK7"/>
</dbReference>
<name>A0A507C5Q5_9FUNG</name>
<proteinExistence type="predicted"/>
<evidence type="ECO:0000256" key="2">
    <source>
        <dbReference type="ARBA" id="ARBA00022741"/>
    </source>
</evidence>
<dbReference type="GeneID" id="42004943"/>
<dbReference type="Gene3D" id="1.20.890.10">
    <property type="entry name" value="cAMP-dependent protein kinase regulatory subunit, dimerization-anchoring domain"/>
    <property type="match status" value="1"/>
</dbReference>
<sequence>MRVFVSNLDSPLGHNVSRLLSNTIVGSRGSGGEREGGDDQDNANADNDDGSPSTQDTKPVKESYSIVGTLMPALATADAIDNPPTQPGQMIYTGDRKKDAARKVAIDKFAVRGSTPKWANQVVESSDKAALQDLILSSDVIIYDLLQNVEEAEWAIELLNERAESFADKPKIFIGVSTIMTWAKTKGDPEEPEAFITEEEYRRRKSHPNFKTHNAVEKSIIKYGKKASLKAYVVGAGLVYHAGESIFHYILKASWQNASEIPCYGDGTNILPTIHLDDLCNIVVEVVETTPDIHFILAIDDAKSTLYDITKAISDTLGNGKVVKVPKEQALLQRDVSQADFDMLLANVRLEPARVREMSFEWVSEAGLVENVHQLVDEYRDARGLHPLKVVVHGPPAAGKTSYAKKIAEQYEIHYVEVDEVVKAAIDRLERRAGASATEEESEEDVEADKELLAELKSAAAANDGKYPEDRVQSFLRDKLSSPPCRNQGFVLDGFPTTTDEAQQLFKNGGDDSANEQDMMPEFVIALEASDEFIKTRVMNLPESATAGTKNSEEALTRRLAEYRALNTEETTVLNFFDEHEVHPLVVNAETDSVDAVMTPILTRIGKPRNYGPTTEELARRRIAAETAKAVEVAKQESERSQREKEEGERHLKSVADWNTRLEEIRKQEQEVLEAQSVPLRNYLMKYVMPTLTTGLIEVCKVRPEDPIDYLAEFLFKHNP</sequence>
<dbReference type="PRINTS" id="PR00094">
    <property type="entry name" value="ADENYLTKNASE"/>
</dbReference>
<dbReference type="InterPro" id="IPR036291">
    <property type="entry name" value="NAD(P)-bd_dom_sf"/>
</dbReference>
<comment type="caution">
    <text evidence="7">The sequence shown here is derived from an EMBL/GenBank/DDBJ whole genome shotgun (WGS) entry which is preliminary data.</text>
</comment>
<dbReference type="InterPro" id="IPR007858">
    <property type="entry name" value="Dpy-30_motif"/>
</dbReference>
<dbReference type="Pfam" id="PF17213">
    <property type="entry name" value="Hydin_ADK"/>
    <property type="match status" value="1"/>
</dbReference>
<dbReference type="GO" id="GO:0019205">
    <property type="term" value="F:nucleobase-containing compound kinase activity"/>
    <property type="evidence" value="ECO:0007669"/>
    <property type="project" value="InterPro"/>
</dbReference>
<evidence type="ECO:0000259" key="6">
    <source>
        <dbReference type="Pfam" id="PF17213"/>
    </source>
</evidence>
<dbReference type="Pfam" id="PF05186">
    <property type="entry name" value="Dpy-30"/>
    <property type="match status" value="1"/>
</dbReference>
<evidence type="ECO:0000313" key="7">
    <source>
        <dbReference type="EMBL" id="TPX33306.1"/>
    </source>
</evidence>
<dbReference type="RefSeq" id="XP_031024318.1">
    <property type="nucleotide sequence ID" value="XM_031169646.1"/>
</dbReference>
<evidence type="ECO:0000256" key="1">
    <source>
        <dbReference type="ARBA" id="ARBA00022679"/>
    </source>
</evidence>
<dbReference type="CDD" id="cd01428">
    <property type="entry name" value="ADK"/>
    <property type="match status" value="1"/>
</dbReference>
<feature type="domain" description="Hydin adenylate kinase-like" evidence="6">
    <location>
        <begin position="390"/>
        <end position="443"/>
    </location>
</feature>
<reference evidence="7 8" key="1">
    <citation type="journal article" date="2019" name="Sci. Rep.">
        <title>Comparative genomics of chytrid fungi reveal insights into the obligate biotrophic and pathogenic lifestyle of Synchytrium endobioticum.</title>
        <authorList>
            <person name="van de Vossenberg B.T.L.H."/>
            <person name="Warris S."/>
            <person name="Nguyen H.D.T."/>
            <person name="van Gent-Pelzer M.P.E."/>
            <person name="Joly D.L."/>
            <person name="van de Geest H.C."/>
            <person name="Bonants P.J.M."/>
            <person name="Smith D.S."/>
            <person name="Levesque C.A."/>
            <person name="van der Lee T.A.J."/>
        </authorList>
    </citation>
    <scope>NUCLEOTIDE SEQUENCE [LARGE SCALE GENOMIC DNA]</scope>
    <source>
        <strain evidence="7 8">JEL517</strain>
    </source>
</reference>
<dbReference type="InterPro" id="IPR033768">
    <property type="entry name" value="Hydin_ADK"/>
</dbReference>
<dbReference type="Proteomes" id="UP000319731">
    <property type="component" value="Unassembled WGS sequence"/>
</dbReference>
<accession>A0A507C5Q5</accession>
<feature type="compositionally biased region" description="Acidic residues" evidence="5">
    <location>
        <begin position="38"/>
        <end position="49"/>
    </location>
</feature>
<keyword evidence="1" id="KW-0808">Transferase</keyword>
<keyword evidence="8" id="KW-1185">Reference proteome</keyword>
<dbReference type="CDD" id="cd22967">
    <property type="entry name" value="DD_AK7"/>
    <property type="match status" value="1"/>
</dbReference>
<feature type="region of interest" description="Disordered" evidence="5">
    <location>
        <begin position="632"/>
        <end position="652"/>
    </location>
</feature>
<gene>
    <name evidence="7" type="ORF">SmJEL517_g03718</name>
</gene>
<dbReference type="InterPro" id="IPR000850">
    <property type="entry name" value="Adenylat/UMP-CMP_kin"/>
</dbReference>
<dbReference type="InterPro" id="IPR027417">
    <property type="entry name" value="P-loop_NTPase"/>
</dbReference>
<dbReference type="Gene3D" id="3.40.50.720">
    <property type="entry name" value="NAD(P)-binding Rossmann-like Domain"/>
    <property type="match status" value="1"/>
</dbReference>
<keyword evidence="3 7" id="KW-0418">Kinase</keyword>
<dbReference type="GO" id="GO:0006139">
    <property type="term" value="P:nucleobase-containing compound metabolic process"/>
    <property type="evidence" value="ECO:0007669"/>
    <property type="project" value="InterPro"/>
</dbReference>
<feature type="region of interest" description="Disordered" evidence="5">
    <location>
        <begin position="24"/>
        <end position="60"/>
    </location>
</feature>
<evidence type="ECO:0000256" key="5">
    <source>
        <dbReference type="SAM" id="MobiDB-lite"/>
    </source>
</evidence>
<dbReference type="OrthoDB" id="10262413at2759"/>
<dbReference type="EMBL" id="QEAO01000021">
    <property type="protein sequence ID" value="TPX33306.1"/>
    <property type="molecule type" value="Genomic_DNA"/>
</dbReference>
<dbReference type="GO" id="GO:0005524">
    <property type="term" value="F:ATP binding"/>
    <property type="evidence" value="ECO:0007669"/>
    <property type="project" value="InterPro"/>
</dbReference>
<protein>
    <submittedName>
        <fullName evidence="7">Adenylate kinase</fullName>
    </submittedName>
</protein>
<dbReference type="Gene3D" id="3.40.50.300">
    <property type="entry name" value="P-loop containing nucleotide triphosphate hydrolases"/>
    <property type="match status" value="1"/>
</dbReference>